<gene>
    <name evidence="6" type="ORF">HED35_03935</name>
</gene>
<dbReference type="PANTHER" id="PTHR30629:SF2">
    <property type="entry name" value="PROPHAGE INTEGRASE INTS-RELATED"/>
    <property type="match status" value="1"/>
</dbReference>
<dbReference type="InterPro" id="IPR010998">
    <property type="entry name" value="Integrase_recombinase_N"/>
</dbReference>
<keyword evidence="2" id="KW-0229">DNA integration</keyword>
<dbReference type="SUPFAM" id="SSF56349">
    <property type="entry name" value="DNA breaking-rejoining enzymes"/>
    <property type="match status" value="1"/>
</dbReference>
<dbReference type="Pfam" id="PF00589">
    <property type="entry name" value="Phage_integrase"/>
    <property type="match status" value="1"/>
</dbReference>
<keyword evidence="3" id="KW-0238">DNA-binding</keyword>
<comment type="similarity">
    <text evidence="1">Belongs to the 'phage' integrase family.</text>
</comment>
<dbReference type="InterPro" id="IPR013762">
    <property type="entry name" value="Integrase-like_cat_sf"/>
</dbReference>
<dbReference type="InterPro" id="IPR004107">
    <property type="entry name" value="Integrase_SAM-like_N"/>
</dbReference>
<proteinExistence type="inferred from homology"/>
<dbReference type="PANTHER" id="PTHR30629">
    <property type="entry name" value="PROPHAGE INTEGRASE"/>
    <property type="match status" value="1"/>
</dbReference>
<comment type="caution">
    <text evidence="6">The sequence shown here is derived from an EMBL/GenBank/DDBJ whole genome shotgun (WGS) entry which is preliminary data.</text>
</comment>
<evidence type="ECO:0000256" key="3">
    <source>
        <dbReference type="ARBA" id="ARBA00023125"/>
    </source>
</evidence>
<dbReference type="PROSITE" id="PS51898">
    <property type="entry name" value="TYR_RECOMBINASE"/>
    <property type="match status" value="1"/>
</dbReference>
<dbReference type="InterPro" id="IPR002104">
    <property type="entry name" value="Integrase_catalytic"/>
</dbReference>
<evidence type="ECO:0000259" key="5">
    <source>
        <dbReference type="PROSITE" id="PS51898"/>
    </source>
</evidence>
<dbReference type="InterPro" id="IPR050808">
    <property type="entry name" value="Phage_Integrase"/>
</dbReference>
<evidence type="ECO:0000256" key="2">
    <source>
        <dbReference type="ARBA" id="ARBA00022908"/>
    </source>
</evidence>
<dbReference type="Proteomes" id="UP000521358">
    <property type="component" value="Unassembled WGS sequence"/>
</dbReference>
<dbReference type="GO" id="GO:0015074">
    <property type="term" value="P:DNA integration"/>
    <property type="evidence" value="ECO:0007669"/>
    <property type="project" value="UniProtKB-KW"/>
</dbReference>
<dbReference type="AlphaFoldDB" id="A0A7X6D7P1"/>
<dbReference type="InterPro" id="IPR011010">
    <property type="entry name" value="DNA_brk_join_enz"/>
</dbReference>
<dbReference type="EMBL" id="JAAVMB010000003">
    <property type="protein sequence ID" value="NKC67228.1"/>
    <property type="molecule type" value="Genomic_DNA"/>
</dbReference>
<dbReference type="GO" id="GO:0006310">
    <property type="term" value="P:DNA recombination"/>
    <property type="evidence" value="ECO:0007669"/>
    <property type="project" value="UniProtKB-KW"/>
</dbReference>
<reference evidence="6 7" key="1">
    <citation type="submission" date="2020-03" db="EMBL/GenBank/DDBJ databases">
        <title>Bacterial samples isolated from urine from healthy bovine heifers (Gyr breed).</title>
        <authorList>
            <person name="Giannattasio-Ferraz S."/>
            <person name="Maskeri L."/>
            <person name="Penido A."/>
            <person name="Barbosa-Stancioli E.F."/>
            <person name="Putonti C."/>
        </authorList>
    </citation>
    <scope>NUCLEOTIDE SEQUENCE [LARGE SCALE GENOMIC DNA]</scope>
    <source>
        <strain evidence="6 7">UFMG-H7</strain>
    </source>
</reference>
<organism evidence="6 7">
    <name type="scientific">Vagococcus fluvialis</name>
    <dbReference type="NCBI Taxonomy" id="2738"/>
    <lineage>
        <taxon>Bacteria</taxon>
        <taxon>Bacillati</taxon>
        <taxon>Bacillota</taxon>
        <taxon>Bacilli</taxon>
        <taxon>Lactobacillales</taxon>
        <taxon>Enterococcaceae</taxon>
        <taxon>Vagococcus</taxon>
    </lineage>
</organism>
<evidence type="ECO:0000313" key="6">
    <source>
        <dbReference type="EMBL" id="NKC67228.1"/>
    </source>
</evidence>
<dbReference type="RefSeq" id="WP_167806482.1">
    <property type="nucleotide sequence ID" value="NZ_JAAVMB010000003.1"/>
</dbReference>
<evidence type="ECO:0000256" key="4">
    <source>
        <dbReference type="ARBA" id="ARBA00023172"/>
    </source>
</evidence>
<sequence length="381" mass="44673">MAVIKPYTKKDGTQAYMFNVYIGVDPRTGKKKRTTRRGFATEKEARIALARFEIDILENDPFEEVEIEVKKTYEEVYWSWYEEYKTTVKPSSLLKNERLFKNHILPAFGNKYIDEITPLMCQEQMNIWHEKLVRARELMNYTGLIFDYAMRFQIITMNPTKLIRKPIRKKEVKEDEDLNFYDKDELKEFLATAENASNFRAYVYFRLLAFTGMRKGESLALNWSDIDFKSKTLNINKAVSRKETGLYIDTPKTPSSIRRISLDSKTLEILNEFKEVSDGQSDKLIFKSKTDGILSQSKPRKWLLVIQNEIDKNRVNKMKRITVHGFRHTHASLLFESGASIKDVQVRLGHSDIQTTMDIYTHVSKDAKEKLAEKFNSFIDF</sequence>
<protein>
    <submittedName>
        <fullName evidence="6">Site-specific integrase</fullName>
    </submittedName>
</protein>
<dbReference type="CDD" id="cd01189">
    <property type="entry name" value="INT_ICEBs1_C_like"/>
    <property type="match status" value="1"/>
</dbReference>
<dbReference type="GO" id="GO:0003677">
    <property type="term" value="F:DNA binding"/>
    <property type="evidence" value="ECO:0007669"/>
    <property type="project" value="UniProtKB-KW"/>
</dbReference>
<dbReference type="Pfam" id="PF14659">
    <property type="entry name" value="Phage_int_SAM_3"/>
    <property type="match status" value="1"/>
</dbReference>
<dbReference type="Gene3D" id="1.10.443.10">
    <property type="entry name" value="Intergrase catalytic core"/>
    <property type="match status" value="1"/>
</dbReference>
<dbReference type="Pfam" id="PF14657">
    <property type="entry name" value="Arm-DNA-bind_4"/>
    <property type="match status" value="1"/>
</dbReference>
<evidence type="ECO:0000256" key="1">
    <source>
        <dbReference type="ARBA" id="ARBA00008857"/>
    </source>
</evidence>
<dbReference type="Gene3D" id="1.10.150.130">
    <property type="match status" value="1"/>
</dbReference>
<name>A0A7X6D7P1_9ENTE</name>
<dbReference type="InterPro" id="IPR028259">
    <property type="entry name" value="AP2-like_int_N"/>
</dbReference>
<feature type="domain" description="Tyr recombinase" evidence="5">
    <location>
        <begin position="176"/>
        <end position="373"/>
    </location>
</feature>
<keyword evidence="4" id="KW-0233">DNA recombination</keyword>
<evidence type="ECO:0000313" key="7">
    <source>
        <dbReference type="Proteomes" id="UP000521358"/>
    </source>
</evidence>
<accession>A0A7X6D7P1</accession>